<reference evidence="1" key="2">
    <citation type="submission" date="2021-04" db="EMBL/GenBank/DDBJ databases">
        <authorList>
            <person name="Liu J."/>
        </authorList>
    </citation>
    <scope>NUCLEOTIDE SEQUENCE</scope>
    <source>
        <strain evidence="1">BAD-6</strain>
    </source>
</reference>
<sequence>MSCFGGNISPDLFQKCCNANQLCEFSGNLKDVVSEPIFVQKVYDAVLFNLQGLKTVTNQCFSPAIPKGHRLRRVIDIRCKRFFNPLNVEDPSNLTLDVNTTISGATFIQDAHCEEVKVVGPDGTFSEKVLFADTDDCDEQCKGTPIFGTQNIAISGDVLVTMDLLLSDRSDREVVFTVCANVNIADCRTPLILTNFFELCMPSTRNSAFLPRFSEFCNPACETRLATNNIGRDLILCPDGTIKANLIIALCVTCEKQ</sequence>
<evidence type="ECO:0000313" key="2">
    <source>
        <dbReference type="Proteomes" id="UP000675664"/>
    </source>
</evidence>
<dbReference type="EMBL" id="JAGSND010000019">
    <property type="protein sequence ID" value="MBR0599987.1"/>
    <property type="molecule type" value="Genomic_DNA"/>
</dbReference>
<proteinExistence type="predicted"/>
<accession>A0A8J7W331</accession>
<evidence type="ECO:0000313" key="1">
    <source>
        <dbReference type="EMBL" id="MBR0599987.1"/>
    </source>
</evidence>
<comment type="caution">
    <text evidence="1">The sequence shown here is derived from an EMBL/GenBank/DDBJ whole genome shotgun (WGS) entry which is preliminary data.</text>
</comment>
<gene>
    <name evidence="1" type="ORF">KCX82_19060</name>
</gene>
<dbReference type="RefSeq" id="WP_227020119.1">
    <property type="nucleotide sequence ID" value="NZ_JAGSND010000019.1"/>
</dbReference>
<protein>
    <submittedName>
        <fullName evidence="1">Uncharacterized protein</fullName>
    </submittedName>
</protein>
<reference evidence="1" key="1">
    <citation type="submission" date="2021-04" db="EMBL/GenBank/DDBJ databases">
        <title>Sinoanaerobacter chloroacetimidivorans sp. nov., an obligate anaerobic bacterium isolated from anaerobic sludge.</title>
        <authorList>
            <person name="Bao Y."/>
        </authorList>
    </citation>
    <scope>NUCLEOTIDE SEQUENCE</scope>
    <source>
        <strain evidence="1">BAD-6</strain>
    </source>
</reference>
<dbReference type="Proteomes" id="UP000675664">
    <property type="component" value="Unassembled WGS sequence"/>
</dbReference>
<organism evidence="1 2">
    <name type="scientific">Sinanaerobacter chloroacetimidivorans</name>
    <dbReference type="NCBI Taxonomy" id="2818044"/>
    <lineage>
        <taxon>Bacteria</taxon>
        <taxon>Bacillati</taxon>
        <taxon>Bacillota</taxon>
        <taxon>Clostridia</taxon>
        <taxon>Peptostreptococcales</taxon>
        <taxon>Anaerovoracaceae</taxon>
        <taxon>Sinanaerobacter</taxon>
    </lineage>
</organism>
<keyword evidence="2" id="KW-1185">Reference proteome</keyword>
<name>A0A8J7W331_9FIRM</name>
<dbReference type="AlphaFoldDB" id="A0A8J7W331"/>